<feature type="transmembrane region" description="Helical" evidence="1">
    <location>
        <begin position="51"/>
        <end position="70"/>
    </location>
</feature>
<keyword evidence="1" id="KW-0812">Transmembrane</keyword>
<dbReference type="EMBL" id="BDOR01000004">
    <property type="protein sequence ID" value="GBF01715.1"/>
    <property type="molecule type" value="Genomic_DNA"/>
</dbReference>
<proteinExistence type="predicted"/>
<evidence type="ECO:0000256" key="1">
    <source>
        <dbReference type="SAM" id="Phobius"/>
    </source>
</evidence>
<protein>
    <submittedName>
        <fullName evidence="2">Uncharacterized protein</fullName>
    </submittedName>
</protein>
<reference evidence="2 6" key="2">
    <citation type="submission" date="2018-10" db="EMBL/GenBank/DDBJ databases">
        <title>Genome seuquencing of Lactobacillus species.</title>
        <authorList>
            <person name="Baek C."/>
            <person name="Yi H."/>
        </authorList>
    </citation>
    <scope>NUCLEOTIDE SEQUENCE [LARGE SCALE GENOMIC DNA]</scope>
    <source>
        <strain evidence="2 6">DSM 10667</strain>
    </source>
</reference>
<feature type="transmembrane region" description="Helical" evidence="1">
    <location>
        <begin position="77"/>
        <end position="97"/>
    </location>
</feature>
<keyword evidence="1" id="KW-1133">Transmembrane helix</keyword>
<evidence type="ECO:0000313" key="3">
    <source>
        <dbReference type="EMBL" id="AYJ38914.1"/>
    </source>
</evidence>
<accession>A0AAD0TWT7</accession>
<dbReference type="RefSeq" id="WP_056988277.1">
    <property type="nucleotide sequence ID" value="NZ_BDOR01000004.1"/>
</dbReference>
<evidence type="ECO:0000313" key="6">
    <source>
        <dbReference type="Proteomes" id="UP000277896"/>
    </source>
</evidence>
<keyword evidence="1" id="KW-0472">Membrane</keyword>
<dbReference type="Proteomes" id="UP000236162">
    <property type="component" value="Unassembled WGS sequence"/>
</dbReference>
<dbReference type="EMBL" id="CP032744">
    <property type="protein sequence ID" value="AYJ38914.1"/>
    <property type="molecule type" value="Genomic_DNA"/>
</dbReference>
<sequence>MLTHLKQNRFWLWKSLETYGLGVYFLVRHNVTFAFVPPRPTVLDIMDDPPSISILMIVATLAVVYSFWNIDVPYYKPVMTGALTFVWVFFMVAFIFHDAGNGQLISFESMYAFFVLSSMIHEIVIGG</sequence>
<feature type="transmembrane region" description="Helical" evidence="1">
    <location>
        <begin position="109"/>
        <end position="126"/>
    </location>
</feature>
<dbReference type="Proteomes" id="UP000277896">
    <property type="component" value="Chromosome"/>
</dbReference>
<organism evidence="2 6">
    <name type="scientific">Lactiplantibacillus paraplantarum</name>
    <dbReference type="NCBI Taxonomy" id="60520"/>
    <lineage>
        <taxon>Bacteria</taxon>
        <taxon>Bacillati</taxon>
        <taxon>Bacillota</taxon>
        <taxon>Bacilli</taxon>
        <taxon>Lactobacillales</taxon>
        <taxon>Lactobacillaceae</taxon>
        <taxon>Lactiplantibacillus</taxon>
    </lineage>
</organism>
<evidence type="ECO:0000313" key="4">
    <source>
        <dbReference type="EMBL" id="GBF01715.1"/>
    </source>
</evidence>
<evidence type="ECO:0000313" key="2">
    <source>
        <dbReference type="EMBL" id="AYJ38860.1"/>
    </source>
</evidence>
<name>A0AAD0TWT7_9LACO</name>
<evidence type="ECO:0000313" key="5">
    <source>
        <dbReference type="Proteomes" id="UP000236162"/>
    </source>
</evidence>
<reference evidence="4 5" key="1">
    <citation type="submission" date="2017-04" db="EMBL/GenBank/DDBJ databases">
        <title>In vitro and in silico characterization of Lactobacillus paraplantarum D2-1, a starter culture for soymilk fermentation.</title>
        <authorList>
            <person name="Endo A."/>
            <person name="Sasaki F."/>
            <person name="Maeno S."/>
            <person name="Kanesaki Y."/>
            <person name="Kubota E."/>
            <person name="Torres G.A."/>
            <person name="Tomita S."/>
            <person name="Nakagawa J."/>
        </authorList>
    </citation>
    <scope>NUCLEOTIDE SEQUENCE [LARGE SCALE GENOMIC DNA]</scope>
    <source>
        <strain evidence="4 5">D2-1</strain>
    </source>
</reference>
<dbReference type="AlphaFoldDB" id="A0AAD0TWT7"/>
<keyword evidence="5" id="KW-1185">Reference proteome</keyword>
<dbReference type="EMBL" id="CP032744">
    <property type="protein sequence ID" value="AYJ38860.1"/>
    <property type="molecule type" value="Genomic_DNA"/>
</dbReference>
<gene>
    <name evidence="2" type="ORF">LP667_08540</name>
    <name evidence="3" type="ORF">LP667_08835</name>
    <name evidence="4" type="ORF">LPPLD21_01247</name>
</gene>